<dbReference type="AlphaFoldDB" id="A0AAJ0HW94"/>
<feature type="region of interest" description="Disordered" evidence="1">
    <location>
        <begin position="152"/>
        <end position="211"/>
    </location>
</feature>
<comment type="caution">
    <text evidence="2">The sequence shown here is derived from an EMBL/GenBank/DDBJ whole genome shotgun (WGS) entry which is preliminary data.</text>
</comment>
<evidence type="ECO:0000313" key="2">
    <source>
        <dbReference type="EMBL" id="KAK3364055.1"/>
    </source>
</evidence>
<keyword evidence="3" id="KW-1185">Reference proteome</keyword>
<reference evidence="2" key="1">
    <citation type="journal article" date="2023" name="Mol. Phylogenet. Evol.">
        <title>Genome-scale phylogeny and comparative genomics of the fungal order Sordariales.</title>
        <authorList>
            <person name="Hensen N."/>
            <person name="Bonometti L."/>
            <person name="Westerberg I."/>
            <person name="Brannstrom I.O."/>
            <person name="Guillou S."/>
            <person name="Cros-Aarteil S."/>
            <person name="Calhoun S."/>
            <person name="Haridas S."/>
            <person name="Kuo A."/>
            <person name="Mondo S."/>
            <person name="Pangilinan J."/>
            <person name="Riley R."/>
            <person name="LaButti K."/>
            <person name="Andreopoulos B."/>
            <person name="Lipzen A."/>
            <person name="Chen C."/>
            <person name="Yan M."/>
            <person name="Daum C."/>
            <person name="Ng V."/>
            <person name="Clum A."/>
            <person name="Steindorff A."/>
            <person name="Ohm R.A."/>
            <person name="Martin F."/>
            <person name="Silar P."/>
            <person name="Natvig D.O."/>
            <person name="Lalanne C."/>
            <person name="Gautier V."/>
            <person name="Ament-Velasquez S.L."/>
            <person name="Kruys A."/>
            <person name="Hutchinson M.I."/>
            <person name="Powell A.J."/>
            <person name="Barry K."/>
            <person name="Miller A.N."/>
            <person name="Grigoriev I.V."/>
            <person name="Debuchy R."/>
            <person name="Gladieux P."/>
            <person name="Hiltunen Thoren M."/>
            <person name="Johannesson H."/>
        </authorList>
    </citation>
    <scope>NUCLEOTIDE SEQUENCE</scope>
    <source>
        <strain evidence="2">CBS 955.72</strain>
    </source>
</reference>
<feature type="non-terminal residue" evidence="2">
    <location>
        <position position="1"/>
    </location>
</feature>
<proteinExistence type="predicted"/>
<organism evidence="2 3">
    <name type="scientific">Lasiosphaeria hispida</name>
    <dbReference type="NCBI Taxonomy" id="260671"/>
    <lineage>
        <taxon>Eukaryota</taxon>
        <taxon>Fungi</taxon>
        <taxon>Dikarya</taxon>
        <taxon>Ascomycota</taxon>
        <taxon>Pezizomycotina</taxon>
        <taxon>Sordariomycetes</taxon>
        <taxon>Sordariomycetidae</taxon>
        <taxon>Sordariales</taxon>
        <taxon>Lasiosphaeriaceae</taxon>
        <taxon>Lasiosphaeria</taxon>
    </lineage>
</organism>
<sequence length="211" mass="24645">SESWPKVEKKAKDYIRQSDGEIRVVFIINAHYPHLKKATVSLLVADGGGGFHWNLNREVIHDDRLHHQPSGEVNFYLSDFLGSEGLPINFCRPPTGISRSNVYICRSPYFTVSYQRLAAVFRTARHVRHPDVFAMAEEDLETNLFKEMQQEHERRIAEERSEAERRIAEERSETERRIAKERSKAERRIAKERSKAEGRIAEERSEAERRL</sequence>
<protein>
    <submittedName>
        <fullName evidence="2">Uncharacterized protein</fullName>
    </submittedName>
</protein>
<dbReference type="EMBL" id="JAUIQD010000001">
    <property type="protein sequence ID" value="KAK3364055.1"/>
    <property type="molecule type" value="Genomic_DNA"/>
</dbReference>
<name>A0AAJ0HW94_9PEZI</name>
<dbReference type="CDD" id="cd06503">
    <property type="entry name" value="ATP-synt_Fo_b"/>
    <property type="match status" value="1"/>
</dbReference>
<accession>A0AAJ0HW94</accession>
<gene>
    <name evidence="2" type="ORF">B0T25DRAFT_418392</name>
</gene>
<evidence type="ECO:0000256" key="1">
    <source>
        <dbReference type="SAM" id="MobiDB-lite"/>
    </source>
</evidence>
<reference evidence="2" key="2">
    <citation type="submission" date="2023-06" db="EMBL/GenBank/DDBJ databases">
        <authorList>
            <consortium name="Lawrence Berkeley National Laboratory"/>
            <person name="Haridas S."/>
            <person name="Hensen N."/>
            <person name="Bonometti L."/>
            <person name="Westerberg I."/>
            <person name="Brannstrom I.O."/>
            <person name="Guillou S."/>
            <person name="Cros-Aarteil S."/>
            <person name="Calhoun S."/>
            <person name="Kuo A."/>
            <person name="Mondo S."/>
            <person name="Pangilinan J."/>
            <person name="Riley R."/>
            <person name="Labutti K."/>
            <person name="Andreopoulos B."/>
            <person name="Lipzen A."/>
            <person name="Chen C."/>
            <person name="Yanf M."/>
            <person name="Daum C."/>
            <person name="Ng V."/>
            <person name="Clum A."/>
            <person name="Steindorff A."/>
            <person name="Ohm R."/>
            <person name="Martin F."/>
            <person name="Silar P."/>
            <person name="Natvig D."/>
            <person name="Lalanne C."/>
            <person name="Gautier V."/>
            <person name="Ament-Velasquez S.L."/>
            <person name="Kruys A."/>
            <person name="Hutchinson M.I."/>
            <person name="Powell A.J."/>
            <person name="Barry K."/>
            <person name="Miller A.N."/>
            <person name="Grigoriev I.V."/>
            <person name="Debuchy R."/>
            <person name="Gladieux P."/>
            <person name="Thoren M.H."/>
            <person name="Johannesson H."/>
        </authorList>
    </citation>
    <scope>NUCLEOTIDE SEQUENCE</scope>
    <source>
        <strain evidence="2">CBS 955.72</strain>
    </source>
</reference>
<feature type="non-terminal residue" evidence="2">
    <location>
        <position position="211"/>
    </location>
</feature>
<evidence type="ECO:0000313" key="3">
    <source>
        <dbReference type="Proteomes" id="UP001275084"/>
    </source>
</evidence>
<dbReference type="Proteomes" id="UP001275084">
    <property type="component" value="Unassembled WGS sequence"/>
</dbReference>